<dbReference type="InterPro" id="IPR012337">
    <property type="entry name" value="RNaseH-like_sf"/>
</dbReference>
<dbReference type="InParanoid" id="A0A1U8ALA1"/>
<name>A0A1U8ALA1_NELNU</name>
<dbReference type="Pfam" id="PF22936">
    <property type="entry name" value="Pol_BBD"/>
    <property type="match status" value="1"/>
</dbReference>
<dbReference type="InterPro" id="IPR054722">
    <property type="entry name" value="PolX-like_BBD"/>
</dbReference>
<evidence type="ECO:0000313" key="4">
    <source>
        <dbReference type="Proteomes" id="UP000189703"/>
    </source>
</evidence>
<dbReference type="eggNOG" id="KOG0017">
    <property type="taxonomic scope" value="Eukaryota"/>
</dbReference>
<evidence type="ECO:0000259" key="3">
    <source>
        <dbReference type="Pfam" id="PF25597"/>
    </source>
</evidence>
<proteinExistence type="predicted"/>
<dbReference type="RefSeq" id="XP_010268113.1">
    <property type="nucleotide sequence ID" value="XM_010269811.1"/>
</dbReference>
<feature type="region of interest" description="Disordered" evidence="1">
    <location>
        <begin position="618"/>
        <end position="666"/>
    </location>
</feature>
<feature type="compositionally biased region" description="Basic and acidic residues" evidence="1">
    <location>
        <begin position="644"/>
        <end position="659"/>
    </location>
</feature>
<dbReference type="AlphaFoldDB" id="A0A1U8ALA1"/>
<feature type="region of interest" description="Disordered" evidence="1">
    <location>
        <begin position="193"/>
        <end position="225"/>
    </location>
</feature>
<evidence type="ECO:0000256" key="1">
    <source>
        <dbReference type="SAM" id="MobiDB-lite"/>
    </source>
</evidence>
<dbReference type="OrthoDB" id="1938465at2759"/>
<dbReference type="Pfam" id="PF25597">
    <property type="entry name" value="SH3_retrovirus"/>
    <property type="match status" value="1"/>
</dbReference>
<keyword evidence="4" id="KW-1185">Reference proteome</keyword>
<feature type="domain" description="Retrovirus-related Pol polyprotein from transposon TNT 1-94-like beta-barrel" evidence="2">
    <location>
        <begin position="274"/>
        <end position="345"/>
    </location>
</feature>
<sequence>METAKELWEDLRERFAIGNDLRIHQLKNDLANCKQEGMIVSGYYGKMKTMWEELAGYVTNPQCTCGECKCGAATELVLEREKEKIHQFLMGLVSAVYGTIRSNILSTDPLPSLNRIHAIIVQEEWHKTVARAHEERGEAVGFAVQTGNRAKVPNNDEKMCSHCGKTRHEVLECFQLVGYPDWWYAGKGGCSGGHGGREGRGTGTRRGRGGSGTAAANAVQTPGSCGASTTVAAIRTSNKDGFPGLNDEQWATLMAMINSHKESASEKLTGKKMWLIDLGCSHNMTGNLELLKNVREISPCAVGLPDGKNMMALQEGEVQLGKLLILKHVLYVPNLNCNLISVSQFIGELKCTVTFSDKMCVMQDPSSRTMIGVGEKRDGVYLWHCMERTSACRLAKVDSYELWHRRIAKQTRDVFPLSNNKASAPFSLIHCDVWGPYRAPASCGAIYFLTVVDDYSWAVWIYLMVERSELSANIVKFCAMANLPISFWGESMLTTGYLINRSPSPLLDGKSPYELLFGKEPTYKHIRVFWCLCHAHYQGRDKDKFGSRSRRCVFVGYPFGKKGWRLYDLDTNEFFVSHDVVFSEHIFPYKVAVSESLNTGVVEQPPVCNDDVHFHELDSANTSNDEPTPEKDLTLEARGSSKALNERRGNDVNLERNSEGENLGRGCRERRPLEKLKDYVCHTAQHINDPLVDHATSCHSSGVSYPIARYVTCTNFSLRHR</sequence>
<evidence type="ECO:0000259" key="2">
    <source>
        <dbReference type="Pfam" id="PF22936"/>
    </source>
</evidence>
<dbReference type="PANTHER" id="PTHR34222">
    <property type="entry name" value="GAG_PRE-INTEGRS DOMAIN-CONTAINING PROTEIN"/>
    <property type="match status" value="1"/>
</dbReference>
<dbReference type="Gene3D" id="3.30.420.10">
    <property type="entry name" value="Ribonuclease H-like superfamily/Ribonuclease H"/>
    <property type="match status" value="1"/>
</dbReference>
<organism evidence="4 5">
    <name type="scientific">Nelumbo nucifera</name>
    <name type="common">Sacred lotus</name>
    <dbReference type="NCBI Taxonomy" id="4432"/>
    <lineage>
        <taxon>Eukaryota</taxon>
        <taxon>Viridiplantae</taxon>
        <taxon>Streptophyta</taxon>
        <taxon>Embryophyta</taxon>
        <taxon>Tracheophyta</taxon>
        <taxon>Spermatophyta</taxon>
        <taxon>Magnoliopsida</taxon>
        <taxon>Proteales</taxon>
        <taxon>Nelumbonaceae</taxon>
        <taxon>Nelumbo</taxon>
    </lineage>
</organism>
<dbReference type="GO" id="GO:0003676">
    <property type="term" value="F:nucleic acid binding"/>
    <property type="evidence" value="ECO:0007669"/>
    <property type="project" value="InterPro"/>
</dbReference>
<dbReference type="SUPFAM" id="SSF53098">
    <property type="entry name" value="Ribonuclease H-like"/>
    <property type="match status" value="1"/>
</dbReference>
<dbReference type="PANTHER" id="PTHR34222:SF28">
    <property type="entry name" value="CCHC-TYPE DOMAIN-CONTAINING PROTEIN"/>
    <property type="match status" value="1"/>
</dbReference>
<protein>
    <submittedName>
        <fullName evidence="5">Uncharacterized protein LOC104605176</fullName>
    </submittedName>
</protein>
<accession>A0A1U8ALA1</accession>
<dbReference type="GeneID" id="104605176"/>
<gene>
    <name evidence="5" type="primary">LOC104605176</name>
</gene>
<dbReference type="Proteomes" id="UP000189703">
    <property type="component" value="Unplaced"/>
</dbReference>
<reference evidence="5" key="1">
    <citation type="submission" date="2025-08" db="UniProtKB">
        <authorList>
            <consortium name="RefSeq"/>
        </authorList>
    </citation>
    <scope>IDENTIFICATION</scope>
</reference>
<feature type="domain" description="Retroviral polymerase SH3-like" evidence="3">
    <location>
        <begin position="531"/>
        <end position="592"/>
    </location>
</feature>
<dbReference type="InterPro" id="IPR057670">
    <property type="entry name" value="SH3_retrovirus"/>
</dbReference>
<dbReference type="KEGG" id="nnu:104605176"/>
<dbReference type="OMA" id="WHRRIAK"/>
<evidence type="ECO:0000313" key="5">
    <source>
        <dbReference type="RefSeq" id="XP_010268113.1"/>
    </source>
</evidence>
<dbReference type="InterPro" id="IPR036397">
    <property type="entry name" value="RNaseH_sf"/>
</dbReference>